<dbReference type="InterPro" id="IPR052557">
    <property type="entry name" value="CAP/Cytokinesis_protein"/>
</dbReference>
<dbReference type="GO" id="GO:0005737">
    <property type="term" value="C:cytoplasm"/>
    <property type="evidence" value="ECO:0007669"/>
    <property type="project" value="TreeGrafter"/>
</dbReference>
<feature type="region of interest" description="Disordered" evidence="1">
    <location>
        <begin position="356"/>
        <end position="397"/>
    </location>
</feature>
<dbReference type="EMBL" id="JAUBYV010000001">
    <property type="protein sequence ID" value="KAK2630647.1"/>
    <property type="molecule type" value="Genomic_DNA"/>
</dbReference>
<feature type="compositionally biased region" description="Polar residues" evidence="1">
    <location>
        <begin position="150"/>
        <end position="175"/>
    </location>
</feature>
<dbReference type="Pfam" id="PF00085">
    <property type="entry name" value="Thioredoxin"/>
    <property type="match status" value="1"/>
</dbReference>
<dbReference type="Gene3D" id="3.40.30.10">
    <property type="entry name" value="Glutaredoxin"/>
    <property type="match status" value="1"/>
</dbReference>
<dbReference type="AlphaFoldDB" id="A0AAD9WGA0"/>
<dbReference type="SUPFAM" id="SSF52833">
    <property type="entry name" value="Thioredoxin-like"/>
    <property type="match status" value="1"/>
</dbReference>
<feature type="compositionally biased region" description="Pro residues" evidence="1">
    <location>
        <begin position="360"/>
        <end position="372"/>
    </location>
</feature>
<feature type="region of interest" description="Disordered" evidence="1">
    <location>
        <begin position="120"/>
        <end position="313"/>
    </location>
</feature>
<organism evidence="3 4">
    <name type="scientific">Diplocarpon rosae</name>
    <dbReference type="NCBI Taxonomy" id="946125"/>
    <lineage>
        <taxon>Eukaryota</taxon>
        <taxon>Fungi</taxon>
        <taxon>Dikarya</taxon>
        <taxon>Ascomycota</taxon>
        <taxon>Pezizomycotina</taxon>
        <taxon>Leotiomycetes</taxon>
        <taxon>Helotiales</taxon>
        <taxon>Drepanopezizaceae</taxon>
        <taxon>Diplocarpon</taxon>
    </lineage>
</organism>
<evidence type="ECO:0000256" key="1">
    <source>
        <dbReference type="SAM" id="MobiDB-lite"/>
    </source>
</evidence>
<gene>
    <name evidence="3" type="ORF">QTJ16_001467</name>
</gene>
<feature type="compositionally biased region" description="Basic and acidic residues" evidence="1">
    <location>
        <begin position="280"/>
        <end position="305"/>
    </location>
</feature>
<dbReference type="PANTHER" id="PTHR46333:SF5">
    <property type="entry name" value="TRANSGLUTAMINASE-LIKE DOMAIN-CONTAINING PROTEIN"/>
    <property type="match status" value="1"/>
</dbReference>
<dbReference type="PANTHER" id="PTHR46333">
    <property type="entry name" value="CYTOKINESIS PROTEIN 3"/>
    <property type="match status" value="1"/>
</dbReference>
<name>A0AAD9WGA0_9HELO</name>
<dbReference type="SMART" id="SM00460">
    <property type="entry name" value="TGc"/>
    <property type="match status" value="1"/>
</dbReference>
<feature type="compositionally biased region" description="Polar residues" evidence="1">
    <location>
        <begin position="238"/>
        <end position="252"/>
    </location>
</feature>
<comment type="caution">
    <text evidence="3">The sequence shown here is derived from an EMBL/GenBank/DDBJ whole genome shotgun (WGS) entry which is preliminary data.</text>
</comment>
<dbReference type="Gene3D" id="3.10.620.30">
    <property type="match status" value="1"/>
</dbReference>
<feature type="region of interest" description="Disordered" evidence="1">
    <location>
        <begin position="560"/>
        <end position="580"/>
    </location>
</feature>
<evidence type="ECO:0000313" key="4">
    <source>
        <dbReference type="Proteomes" id="UP001285354"/>
    </source>
</evidence>
<reference evidence="3" key="1">
    <citation type="submission" date="2023-06" db="EMBL/GenBank/DDBJ databases">
        <title>Draft genome of Marssonina rosae.</title>
        <authorList>
            <person name="Cheng Q."/>
        </authorList>
    </citation>
    <scope>NUCLEOTIDE SEQUENCE</scope>
    <source>
        <strain evidence="3">R4</strain>
    </source>
</reference>
<proteinExistence type="predicted"/>
<dbReference type="SUPFAM" id="SSF54001">
    <property type="entry name" value="Cysteine proteinases"/>
    <property type="match status" value="1"/>
</dbReference>
<dbReference type="Pfam" id="PF01841">
    <property type="entry name" value="Transglut_core"/>
    <property type="match status" value="1"/>
</dbReference>
<dbReference type="InterPro" id="IPR002931">
    <property type="entry name" value="Transglutaminase-like"/>
</dbReference>
<evidence type="ECO:0000259" key="2">
    <source>
        <dbReference type="PROSITE" id="PS51352"/>
    </source>
</evidence>
<dbReference type="InterPro" id="IPR038765">
    <property type="entry name" value="Papain-like_cys_pep_sf"/>
</dbReference>
<dbReference type="InterPro" id="IPR036249">
    <property type="entry name" value="Thioredoxin-like_sf"/>
</dbReference>
<sequence length="942" mass="102931">MDLVSAHQHLCAACFYSSTQHQLIPFSPVDQNPFASASLNVRNYYNTASSSFNQPFPSRLLFITTHQLRLEPDLYINWTKSPTYLPIYPPTTEENAIAMAEGAVEPQFTSLQARITALNQQSNGKPVTPGFAGKRPPPPPRPAADRPNLPTRNTINNPPIASSGSSISQRPSNQPLGARGQTLLPPPPVDRDQLSQPTAKSPPRPARSTPPPLPTRKVPQPSPALPPRKVSKQLVPRGSNTSTISHSSTVSRISLGYGSEEGKRLPPALGDAKLPPLPPTKRELEEKARIAKVKDSTRKSREKESQTQCEDEALRFEKGVLVKVRSVPEVSTRPRNGAARSLPSLPAREASLVANAMAPRVPPRPRGPPGLPERPRSSNFQAESMPPLHPARRLPPPSTAARSILQMGFGNKQTETSNELAPAPRLPVTRPGLAVVELNADNFYSAIEGKYALVDFYGPRCSDCVRIAATYQKIGEDFAFAFDKLVIAKVNGEENNALMHKYGGNRYPAVIFFDRSANHPEKYPWPDYPREWEAGHFTRFLEEKTGIKVADRLTMPSNSIPPPINLSSKPSAGEVKAIQARPTAPTSGCLRCRDFSGPDGLAAQYPRQSLPKSHDLTGYLADILCTPFSSATDKARAVFTWLHHNIAYDVDAFFGNRVKHVEPKDTIATGLAVCGGYAGLFAAIALKAGMEAVVVTGHGKGFGYSSLKRGERPPPPDPAGHAWNAVRVDGGEWKLIDPCWGAGNVSGSSYNKNFTPSQFTMPNADFGLKHFPADSSHFFLAGCRIPTWEEYIVGPCGEEPPQIYGDAESKNFLDVNSFSPRQKRVRVSGAAGDEIVRFQFSKMCEHWDHEKNGLGKPYVMILKVGGVDGCKEDYVPFEKTDFWWYLDIRAKELGAPGQTISVFSVNSVEGSDARGLSTQDYMRKKGKVAMGPFGGIAAWDLV</sequence>
<dbReference type="PROSITE" id="PS51352">
    <property type="entry name" value="THIOREDOXIN_2"/>
    <property type="match status" value="1"/>
</dbReference>
<feature type="compositionally biased region" description="Pro residues" evidence="1">
    <location>
        <begin position="387"/>
        <end position="397"/>
    </location>
</feature>
<keyword evidence="4" id="KW-1185">Reference proteome</keyword>
<feature type="domain" description="Thioredoxin" evidence="2">
    <location>
        <begin position="415"/>
        <end position="546"/>
    </location>
</feature>
<evidence type="ECO:0000313" key="3">
    <source>
        <dbReference type="EMBL" id="KAK2630647.1"/>
    </source>
</evidence>
<feature type="compositionally biased region" description="Pro residues" evidence="1">
    <location>
        <begin position="200"/>
        <end position="226"/>
    </location>
</feature>
<dbReference type="InterPro" id="IPR013766">
    <property type="entry name" value="Thioredoxin_domain"/>
</dbReference>
<dbReference type="Proteomes" id="UP001285354">
    <property type="component" value="Unassembled WGS sequence"/>
</dbReference>
<accession>A0AAD9WGA0</accession>
<protein>
    <recommendedName>
        <fullName evidence="2">Thioredoxin domain-containing protein</fullName>
    </recommendedName>
</protein>